<dbReference type="SUPFAM" id="SSF56925">
    <property type="entry name" value="OMPA-like"/>
    <property type="match status" value="1"/>
</dbReference>
<evidence type="ECO:0000313" key="2">
    <source>
        <dbReference type="EMBL" id="QMW05153.1"/>
    </source>
</evidence>
<dbReference type="Proteomes" id="UP000515369">
    <property type="component" value="Chromosome"/>
</dbReference>
<organism evidence="2 3">
    <name type="scientific">Spirosoma foliorum</name>
    <dbReference type="NCBI Taxonomy" id="2710596"/>
    <lineage>
        <taxon>Bacteria</taxon>
        <taxon>Pseudomonadati</taxon>
        <taxon>Bacteroidota</taxon>
        <taxon>Cytophagia</taxon>
        <taxon>Cytophagales</taxon>
        <taxon>Cytophagaceae</taxon>
        <taxon>Spirosoma</taxon>
    </lineage>
</organism>
<keyword evidence="3" id="KW-1185">Reference proteome</keyword>
<name>A0A7G5H211_9BACT</name>
<evidence type="ECO:0000256" key="1">
    <source>
        <dbReference type="SAM" id="SignalP"/>
    </source>
</evidence>
<dbReference type="RefSeq" id="WP_182462501.1">
    <property type="nucleotide sequence ID" value="NZ_CP059732.1"/>
</dbReference>
<feature type="signal peptide" evidence="1">
    <location>
        <begin position="1"/>
        <end position="20"/>
    </location>
</feature>
<dbReference type="KEGG" id="sfol:H3H32_09810"/>
<dbReference type="Gene3D" id="2.40.160.20">
    <property type="match status" value="1"/>
</dbReference>
<accession>A0A7G5H211</accession>
<dbReference type="EMBL" id="CP059732">
    <property type="protein sequence ID" value="QMW05153.1"/>
    <property type="molecule type" value="Genomic_DNA"/>
</dbReference>
<dbReference type="AlphaFoldDB" id="A0A7G5H211"/>
<dbReference type="InterPro" id="IPR011250">
    <property type="entry name" value="OMP/PagP_B-barrel"/>
</dbReference>
<reference evidence="2 3" key="1">
    <citation type="submission" date="2020-07" db="EMBL/GenBank/DDBJ databases">
        <title>Spirosoma foliorum sp. nov., isolated from the leaves on the Nejang mountain Korea, Republic of.</title>
        <authorList>
            <person name="Ho H."/>
            <person name="Lee Y.-J."/>
            <person name="Nurcahyanto D.-A."/>
            <person name="Kim S.-G."/>
        </authorList>
    </citation>
    <scope>NUCLEOTIDE SEQUENCE [LARGE SCALE GENOMIC DNA]</scope>
    <source>
        <strain evidence="2 3">PL0136</strain>
    </source>
</reference>
<sequence>MKLVPAMFCIAFFCLPNVQAQRRGNSQFIPFSEVGIAGGASFYLGELAPPNQAFQSFSLSPRWNVGGSFTRHLTPSFSARASLTLIRLAGDDYTFNKDEPNGHPAQFQRNLHFRNDLKELALSGIYQFIPEGRRPNQRPAFTPYLTLGVALVAHNPKARTPVNADGSLGDWVALQPLGTEGQGQPGYAKPYSLLTAAIPVGAGMRWQLTESLNLAAELSFRYTFTDYLDDVSGFYPNPGDLPSALSATMSDRRAEPIAARTGDDRTKALSTLYAVSPDVRRGLPGNDFYILAQLSIHYLIPPSVIKCPTFRR</sequence>
<evidence type="ECO:0008006" key="4">
    <source>
        <dbReference type="Google" id="ProtNLM"/>
    </source>
</evidence>
<proteinExistence type="predicted"/>
<protein>
    <recommendedName>
        <fullName evidence="4">DUF6089 domain-containing protein</fullName>
    </recommendedName>
</protein>
<gene>
    <name evidence="2" type="ORF">H3H32_09810</name>
</gene>
<keyword evidence="1" id="KW-0732">Signal</keyword>
<evidence type="ECO:0000313" key="3">
    <source>
        <dbReference type="Proteomes" id="UP000515369"/>
    </source>
</evidence>
<feature type="chain" id="PRO_5028936951" description="DUF6089 domain-containing protein" evidence="1">
    <location>
        <begin position="21"/>
        <end position="312"/>
    </location>
</feature>